<feature type="transmembrane region" description="Helical" evidence="1">
    <location>
        <begin position="59"/>
        <end position="82"/>
    </location>
</feature>
<evidence type="ECO:0000256" key="1">
    <source>
        <dbReference type="SAM" id="Phobius"/>
    </source>
</evidence>
<reference evidence="3" key="1">
    <citation type="submission" date="2016-10" db="EMBL/GenBank/DDBJ databases">
        <authorList>
            <person name="Varghese N."/>
            <person name="Submissions S."/>
        </authorList>
    </citation>
    <scope>NUCLEOTIDE SEQUENCE [LARGE SCALE GENOMIC DNA]</scope>
    <source>
        <strain evidence="3">CGMCC 1.10119</strain>
    </source>
</reference>
<keyword evidence="1" id="KW-1133">Transmembrane helix</keyword>
<keyword evidence="1" id="KW-0812">Transmembrane</keyword>
<dbReference type="EMBL" id="FNHL01000002">
    <property type="protein sequence ID" value="SDM60957.1"/>
    <property type="molecule type" value="Genomic_DNA"/>
</dbReference>
<feature type="transmembrane region" description="Helical" evidence="1">
    <location>
        <begin position="103"/>
        <end position="128"/>
    </location>
</feature>
<evidence type="ECO:0000313" key="3">
    <source>
        <dbReference type="Proteomes" id="UP000199451"/>
    </source>
</evidence>
<organism evidence="2 3">
    <name type="scientific">Halogranum gelatinilyticum</name>
    <dbReference type="NCBI Taxonomy" id="660521"/>
    <lineage>
        <taxon>Archaea</taxon>
        <taxon>Methanobacteriati</taxon>
        <taxon>Methanobacteriota</taxon>
        <taxon>Stenosarchaea group</taxon>
        <taxon>Halobacteria</taxon>
        <taxon>Halobacteriales</taxon>
        <taxon>Haloferacaceae</taxon>
    </lineage>
</organism>
<accession>A0A1G9UM70</accession>
<dbReference type="AlphaFoldDB" id="A0A1G9UM70"/>
<dbReference type="Proteomes" id="UP000199451">
    <property type="component" value="Unassembled WGS sequence"/>
</dbReference>
<proteinExistence type="predicted"/>
<keyword evidence="3" id="KW-1185">Reference proteome</keyword>
<name>A0A1G9UM70_9EURY</name>
<dbReference type="OrthoDB" id="290724at2157"/>
<dbReference type="Pfam" id="PF25937">
    <property type="entry name" value="DUF7980"/>
    <property type="match status" value="1"/>
</dbReference>
<dbReference type="STRING" id="660521.SAMN04487949_2246"/>
<evidence type="ECO:0000313" key="2">
    <source>
        <dbReference type="EMBL" id="SDM60957.1"/>
    </source>
</evidence>
<sequence length="130" mass="13967">MTQKPLLARLAAQRQRLRGGLVATVGFILSPLSWWNDLLVNVPLAVAFAWVVALVDSRLFVPGVVVGYWLTNVLGFVMLHVGAEGALTGSTPAYTRRRLARDLLLSVGYTLLVVLLLSLGIVSLPAGIFG</sequence>
<feature type="transmembrane region" description="Helical" evidence="1">
    <location>
        <begin position="21"/>
        <end position="53"/>
    </location>
</feature>
<protein>
    <submittedName>
        <fullName evidence="2">Uncharacterized protein</fullName>
    </submittedName>
</protein>
<dbReference type="InterPro" id="IPR058286">
    <property type="entry name" value="DUF7980"/>
</dbReference>
<dbReference type="RefSeq" id="WP_089697527.1">
    <property type="nucleotide sequence ID" value="NZ_FNHL01000002.1"/>
</dbReference>
<keyword evidence="1" id="KW-0472">Membrane</keyword>
<gene>
    <name evidence="2" type="ORF">SAMN04487949_2246</name>
</gene>